<dbReference type="PATRIC" id="fig|1231377.3.peg.46"/>
<protein>
    <submittedName>
        <fullName evidence="1">Uncharacterized protein</fullName>
    </submittedName>
</protein>
<accession>K2NY11</accession>
<sequence length="49" mass="5787">MYPEYDYVSFSLDQNFNYTGGAIAYCKSEIVEKFIIKRDKEGKVVRQEL</sequence>
<name>K2NY11_9LACT</name>
<dbReference type="AlphaFoldDB" id="K2NY11"/>
<evidence type="ECO:0000313" key="2">
    <source>
        <dbReference type="Proteomes" id="UP000006787"/>
    </source>
</evidence>
<dbReference type="Proteomes" id="UP000006787">
    <property type="component" value="Unassembled WGS sequence"/>
</dbReference>
<reference evidence="1 2" key="1">
    <citation type="journal article" date="2012" name="J. Bacteriol.">
        <title>Genome Sequence of the Bacteriocin-Producing Strain Lactococcus garvieae DCC43.</title>
        <authorList>
            <person name="Gabrielsen C."/>
            <person name="Brede D.A."/>
            <person name="Hernandez P.E."/>
            <person name="Nes I.F."/>
            <person name="Diep D.B."/>
        </authorList>
    </citation>
    <scope>NUCLEOTIDE SEQUENCE [LARGE SCALE GENOMIC DNA]</scope>
    <source>
        <strain evidence="1 2">DCC43</strain>
    </source>
</reference>
<proteinExistence type="predicted"/>
<gene>
    <name evidence="1" type="ORF">C426_0047</name>
</gene>
<dbReference type="EMBL" id="AMQS01000001">
    <property type="protein sequence ID" value="EKF52473.1"/>
    <property type="molecule type" value="Genomic_DNA"/>
</dbReference>
<evidence type="ECO:0000313" key="1">
    <source>
        <dbReference type="EMBL" id="EKF52473.1"/>
    </source>
</evidence>
<organism evidence="1 2">
    <name type="scientific">Lactococcus garvieae DCC43</name>
    <dbReference type="NCBI Taxonomy" id="1231377"/>
    <lineage>
        <taxon>Bacteria</taxon>
        <taxon>Bacillati</taxon>
        <taxon>Bacillota</taxon>
        <taxon>Bacilli</taxon>
        <taxon>Lactobacillales</taxon>
        <taxon>Streptococcaceae</taxon>
        <taxon>Lactococcus</taxon>
    </lineage>
</organism>
<comment type="caution">
    <text evidence="1">The sequence shown here is derived from an EMBL/GenBank/DDBJ whole genome shotgun (WGS) entry which is preliminary data.</text>
</comment>